<reference evidence="2 3" key="1">
    <citation type="journal article" date="2017" name="Curr. Biol.">
        <title>Genome architecture and evolution of a unichromosomal asexual nematode.</title>
        <authorList>
            <person name="Fradin H."/>
            <person name="Zegar C."/>
            <person name="Gutwein M."/>
            <person name="Lucas J."/>
            <person name="Kovtun M."/>
            <person name="Corcoran D."/>
            <person name="Baugh L.R."/>
            <person name="Kiontke K."/>
            <person name="Gunsalus K."/>
            <person name="Fitch D.H."/>
            <person name="Piano F."/>
        </authorList>
    </citation>
    <scope>NUCLEOTIDE SEQUENCE [LARGE SCALE GENOMIC DNA]</scope>
    <source>
        <strain evidence="2">PF1309</strain>
    </source>
</reference>
<evidence type="ECO:0000313" key="3">
    <source>
        <dbReference type="Proteomes" id="UP000218231"/>
    </source>
</evidence>
<keyword evidence="3" id="KW-1185">Reference proteome</keyword>
<organism evidence="2 3">
    <name type="scientific">Diploscapter pachys</name>
    <dbReference type="NCBI Taxonomy" id="2018661"/>
    <lineage>
        <taxon>Eukaryota</taxon>
        <taxon>Metazoa</taxon>
        <taxon>Ecdysozoa</taxon>
        <taxon>Nematoda</taxon>
        <taxon>Chromadorea</taxon>
        <taxon>Rhabditida</taxon>
        <taxon>Rhabditina</taxon>
        <taxon>Rhabditomorpha</taxon>
        <taxon>Rhabditoidea</taxon>
        <taxon>Rhabditidae</taxon>
        <taxon>Diploscapter</taxon>
    </lineage>
</organism>
<gene>
    <name evidence="2" type="ORF">WR25_07638</name>
</gene>
<feature type="compositionally biased region" description="Basic residues" evidence="1">
    <location>
        <begin position="68"/>
        <end position="79"/>
    </location>
</feature>
<protein>
    <submittedName>
        <fullName evidence="2">Uncharacterized protein</fullName>
    </submittedName>
</protein>
<name>A0A2A2KYB1_9BILA</name>
<feature type="region of interest" description="Disordered" evidence="1">
    <location>
        <begin position="67"/>
        <end position="108"/>
    </location>
</feature>
<feature type="region of interest" description="Disordered" evidence="1">
    <location>
        <begin position="1"/>
        <end position="36"/>
    </location>
</feature>
<comment type="caution">
    <text evidence="2">The sequence shown here is derived from an EMBL/GenBank/DDBJ whole genome shotgun (WGS) entry which is preliminary data.</text>
</comment>
<evidence type="ECO:0000313" key="2">
    <source>
        <dbReference type="EMBL" id="PAV78829.1"/>
    </source>
</evidence>
<proteinExistence type="predicted"/>
<dbReference type="EMBL" id="LIAE01007511">
    <property type="protein sequence ID" value="PAV78829.1"/>
    <property type="molecule type" value="Genomic_DNA"/>
</dbReference>
<dbReference type="AlphaFoldDB" id="A0A2A2KYB1"/>
<evidence type="ECO:0000256" key="1">
    <source>
        <dbReference type="SAM" id="MobiDB-lite"/>
    </source>
</evidence>
<feature type="compositionally biased region" description="Basic and acidic residues" evidence="1">
    <location>
        <begin position="8"/>
        <end position="20"/>
    </location>
</feature>
<feature type="compositionally biased region" description="Basic and acidic residues" evidence="1">
    <location>
        <begin position="86"/>
        <end position="108"/>
    </location>
</feature>
<sequence>MKGIKLVDQLERGDSCEDAAKSQLKSTRGSLRGRPDWQQVNRMNGLRNLELGRAEGMGKDERMWKQIGHCRGRRQRQRLARQNMTMEREEGRKQNQEDPLRSHQHKEIPRSYQTDHIKHRPTCTISCAMSIIRTKKIYLNTINLTEIKQI</sequence>
<accession>A0A2A2KYB1</accession>
<dbReference type="Proteomes" id="UP000218231">
    <property type="component" value="Unassembled WGS sequence"/>
</dbReference>